<reference evidence="2 5" key="1">
    <citation type="submission" date="2018-09" db="EMBL/GenBank/DDBJ databases">
        <title>Roseomonas sp. nov., isolated from feces of Tibetan antelopes in the Qinghai-Tibet plateau, China.</title>
        <authorList>
            <person name="Tian Z."/>
        </authorList>
    </citation>
    <scope>NUCLEOTIDE SEQUENCE [LARGE SCALE GENOMIC DNA]</scope>
    <source>
        <strain evidence="3 4">Z23</strain>
        <strain evidence="2 5">Z24</strain>
    </source>
</reference>
<dbReference type="InParanoid" id="A0A3A9JCU8"/>
<sequence>MSSTYPTQGGRPDTTPNKPGEGPAQDQVRMAAEDAKNAGAALKDEAQRVASEVASQGAKVAEDVKSVGQELGSAAADKAEALAEQGKQAGVERGIGLADATRRVADDLEGTSPEIARHVRTAADSIENVANSLRERSVGDLMQDATSFARQQPGAFFGAAVLAGFAIARFAKSSASGVPSQGYSGSGHAGQGHSGQGYAGGGQSGGGYAGQQHGRGGMGGSSTTVGRAHGSSTTGSSGTAGGTTASPATPATTDRAPGWVPVTEAGSSETLKPATMPAATLGGAAAHKPGDAKPGSMPTIEKGTP</sequence>
<evidence type="ECO:0000313" key="2">
    <source>
        <dbReference type="EMBL" id="RKK03251.1"/>
    </source>
</evidence>
<dbReference type="Proteomes" id="UP000274097">
    <property type="component" value="Unassembled WGS sequence"/>
</dbReference>
<evidence type="ECO:0000313" key="5">
    <source>
        <dbReference type="Proteomes" id="UP000278036"/>
    </source>
</evidence>
<comment type="caution">
    <text evidence="2">The sequence shown here is derived from an EMBL/GenBank/DDBJ whole genome shotgun (WGS) entry which is preliminary data.</text>
</comment>
<feature type="region of interest" description="Disordered" evidence="1">
    <location>
        <begin position="176"/>
        <end position="305"/>
    </location>
</feature>
<evidence type="ECO:0000313" key="3">
    <source>
        <dbReference type="EMBL" id="RMI26941.1"/>
    </source>
</evidence>
<evidence type="ECO:0000256" key="1">
    <source>
        <dbReference type="SAM" id="MobiDB-lite"/>
    </source>
</evidence>
<dbReference type="EMBL" id="RAQU01000096">
    <property type="protein sequence ID" value="RKK03251.1"/>
    <property type="molecule type" value="Genomic_DNA"/>
</dbReference>
<evidence type="ECO:0008006" key="6">
    <source>
        <dbReference type="Google" id="ProtNLM"/>
    </source>
</evidence>
<evidence type="ECO:0000313" key="4">
    <source>
        <dbReference type="Proteomes" id="UP000274097"/>
    </source>
</evidence>
<feature type="compositionally biased region" description="Gly residues" evidence="1">
    <location>
        <begin position="184"/>
        <end position="220"/>
    </location>
</feature>
<feature type="compositionally biased region" description="Low complexity" evidence="1">
    <location>
        <begin position="230"/>
        <end position="253"/>
    </location>
</feature>
<gene>
    <name evidence="2" type="ORF">D6Z83_15575</name>
    <name evidence="3" type="ORF">EBE87_00710</name>
</gene>
<dbReference type="RefSeq" id="WP_120639199.1">
    <property type="nucleotide sequence ID" value="NZ_RAQU01000096.1"/>
</dbReference>
<dbReference type="EMBL" id="RFLX01000001">
    <property type="protein sequence ID" value="RMI26941.1"/>
    <property type="molecule type" value="Genomic_DNA"/>
</dbReference>
<protein>
    <recommendedName>
        <fullName evidence="6">Nutrient deprivation-induced protein</fullName>
    </recommendedName>
</protein>
<dbReference type="Proteomes" id="UP000278036">
    <property type="component" value="Unassembled WGS sequence"/>
</dbReference>
<organism evidence="2 5">
    <name type="scientific">Teichococcus wenyumeiae</name>
    <dbReference type="NCBI Taxonomy" id="2478470"/>
    <lineage>
        <taxon>Bacteria</taxon>
        <taxon>Pseudomonadati</taxon>
        <taxon>Pseudomonadota</taxon>
        <taxon>Alphaproteobacteria</taxon>
        <taxon>Acetobacterales</taxon>
        <taxon>Roseomonadaceae</taxon>
        <taxon>Roseomonas</taxon>
    </lineage>
</organism>
<dbReference type="OrthoDB" id="7273528at2"/>
<accession>A0A3A9JCU8</accession>
<dbReference type="AlphaFoldDB" id="A0A3A9JCU8"/>
<keyword evidence="4" id="KW-1185">Reference proteome</keyword>
<name>A0A3A9JCU8_9PROT</name>
<feature type="compositionally biased region" description="Basic and acidic residues" evidence="1">
    <location>
        <begin position="31"/>
        <end position="44"/>
    </location>
</feature>
<feature type="region of interest" description="Disordered" evidence="1">
    <location>
        <begin position="1"/>
        <end position="44"/>
    </location>
</feature>
<proteinExistence type="predicted"/>